<dbReference type="SMART" id="SM00355">
    <property type="entry name" value="ZnF_C2H2"/>
    <property type="match status" value="2"/>
</dbReference>
<feature type="compositionally biased region" description="Basic and acidic residues" evidence="6">
    <location>
        <begin position="103"/>
        <end position="114"/>
    </location>
</feature>
<dbReference type="STRING" id="1257118.L8HAM8"/>
<keyword evidence="5" id="KW-0539">Nucleus</keyword>
<dbReference type="EMBL" id="KB007883">
    <property type="protein sequence ID" value="ELR22564.1"/>
    <property type="molecule type" value="Genomic_DNA"/>
</dbReference>
<organism evidence="8 9">
    <name type="scientific">Acanthamoeba castellanii (strain ATCC 30010 / Neff)</name>
    <dbReference type="NCBI Taxonomy" id="1257118"/>
    <lineage>
        <taxon>Eukaryota</taxon>
        <taxon>Amoebozoa</taxon>
        <taxon>Discosea</taxon>
        <taxon>Longamoebia</taxon>
        <taxon>Centramoebida</taxon>
        <taxon>Acanthamoebidae</taxon>
        <taxon>Acanthamoeba</taxon>
    </lineage>
</organism>
<evidence type="ECO:0000256" key="6">
    <source>
        <dbReference type="SAM" id="MobiDB-lite"/>
    </source>
</evidence>
<evidence type="ECO:0000256" key="3">
    <source>
        <dbReference type="ARBA" id="ARBA00022771"/>
    </source>
</evidence>
<dbReference type="InterPro" id="IPR013087">
    <property type="entry name" value="Znf_C2H2_type"/>
</dbReference>
<dbReference type="PROSITE" id="PS00028">
    <property type="entry name" value="ZINC_FINGER_C2H2_1"/>
    <property type="match status" value="2"/>
</dbReference>
<dbReference type="RefSeq" id="XP_004349652.1">
    <property type="nucleotide sequence ID" value="XM_004349602.1"/>
</dbReference>
<dbReference type="PANTHER" id="PTHR23215:SF0">
    <property type="entry name" value="BUB3-INTERACTING AND GLEBS MOTIF-CONTAINING PROTEIN ZNF207"/>
    <property type="match status" value="1"/>
</dbReference>
<dbReference type="GeneID" id="14923508"/>
<dbReference type="AlphaFoldDB" id="L8HAM8"/>
<feature type="region of interest" description="Disordered" evidence="6">
    <location>
        <begin position="80"/>
        <end position="148"/>
    </location>
</feature>
<dbReference type="Gene3D" id="3.30.160.60">
    <property type="entry name" value="Classic Zinc Finger"/>
    <property type="match status" value="1"/>
</dbReference>
<dbReference type="Proteomes" id="UP000011083">
    <property type="component" value="Unassembled WGS sequence"/>
</dbReference>
<evidence type="ECO:0000313" key="8">
    <source>
        <dbReference type="EMBL" id="ELR22564.1"/>
    </source>
</evidence>
<evidence type="ECO:0000256" key="4">
    <source>
        <dbReference type="ARBA" id="ARBA00022833"/>
    </source>
</evidence>
<evidence type="ECO:0000256" key="2">
    <source>
        <dbReference type="ARBA" id="ARBA00022723"/>
    </source>
</evidence>
<keyword evidence="2" id="KW-0479">Metal-binding</keyword>
<evidence type="ECO:0000259" key="7">
    <source>
        <dbReference type="PROSITE" id="PS00028"/>
    </source>
</evidence>
<sequence length="374" mass="38734">MGRKKKRVDKPVCWYCDRSFEDEKILIQHQKAKHYKCAWCHKKLSTAGGLVIHCSQVHKETITKVPNAKPGRETTQHEIYGMDGVPAGGGGGGDDDDDGEGEPDSKKPRIDDPSSAHLLSPGLAAARPGGLPVSPGMMGGPGGGPPQQRMMGGPGMPPPGWNPGGVPGMPPQYPPMFGGGMPLRPGMPGMPPPFPGHHPMGMGGPGGPPMMPHQQPPPMMGMGMGMGMGFPGPFGQQHQHQPGMPPLPFPPAGMPFPYGAPPGSLPHMPGMMMGMMMGPGMGGGGGMAPAGGAPAAAAAAAAFPAYQADAAAEADQAATPKIHFIYADEAVSMEEKRAEAPRYRYDDSTIREQVSALDKSIGSRLASLAAVRGV</sequence>
<keyword evidence="4" id="KW-0862">Zinc</keyword>
<protein>
    <submittedName>
        <fullName evidence="8">Zinc finger, c2h2 type domain containing protein</fullName>
    </submittedName>
</protein>
<evidence type="ECO:0000256" key="1">
    <source>
        <dbReference type="ARBA" id="ARBA00004123"/>
    </source>
</evidence>
<evidence type="ECO:0000313" key="9">
    <source>
        <dbReference type="Proteomes" id="UP000011083"/>
    </source>
</evidence>
<dbReference type="KEGG" id="acan:ACA1_142670"/>
<keyword evidence="3" id="KW-0863">Zinc-finger</keyword>
<dbReference type="PANTHER" id="PTHR23215">
    <property type="entry name" value="ZINC FINGER PROTEIN 207"/>
    <property type="match status" value="1"/>
</dbReference>
<reference evidence="8 9" key="1">
    <citation type="journal article" date="2013" name="Genome Biol.">
        <title>Genome of Acanthamoeba castellanii highlights extensive lateral gene transfer and early evolution of tyrosine kinase signaling.</title>
        <authorList>
            <person name="Clarke M."/>
            <person name="Lohan A.J."/>
            <person name="Liu B."/>
            <person name="Lagkouvardos I."/>
            <person name="Roy S."/>
            <person name="Zafar N."/>
            <person name="Bertelli C."/>
            <person name="Schilde C."/>
            <person name="Kianianmomeni A."/>
            <person name="Burglin T.R."/>
            <person name="Frech C."/>
            <person name="Turcotte B."/>
            <person name="Kopec K.O."/>
            <person name="Synnott J.M."/>
            <person name="Choo C."/>
            <person name="Paponov I."/>
            <person name="Finkler A."/>
            <person name="Soon Heng Tan C."/>
            <person name="Hutchins A.P."/>
            <person name="Weinmeier T."/>
            <person name="Rattei T."/>
            <person name="Chu J.S."/>
            <person name="Gimenez G."/>
            <person name="Irimia M."/>
            <person name="Rigden D.J."/>
            <person name="Fitzpatrick D.A."/>
            <person name="Lorenzo-Morales J."/>
            <person name="Bateman A."/>
            <person name="Chiu C.H."/>
            <person name="Tang P."/>
            <person name="Hegemann P."/>
            <person name="Fromm H."/>
            <person name="Raoult D."/>
            <person name="Greub G."/>
            <person name="Miranda-Saavedra D."/>
            <person name="Chen N."/>
            <person name="Nash P."/>
            <person name="Ginger M.L."/>
            <person name="Horn M."/>
            <person name="Schaap P."/>
            <person name="Caler L."/>
            <person name="Loftus B."/>
        </authorList>
    </citation>
    <scope>NUCLEOTIDE SEQUENCE [LARGE SCALE GENOMIC DNA]</scope>
    <source>
        <strain evidence="8 9">Neff</strain>
    </source>
</reference>
<dbReference type="OrthoDB" id="1306014at2759"/>
<feature type="domain" description="C2H2-type" evidence="7">
    <location>
        <begin position="13"/>
        <end position="34"/>
    </location>
</feature>
<evidence type="ECO:0000256" key="5">
    <source>
        <dbReference type="ARBA" id="ARBA00023242"/>
    </source>
</evidence>
<proteinExistence type="predicted"/>
<keyword evidence="9" id="KW-1185">Reference proteome</keyword>
<accession>L8HAM8</accession>
<dbReference type="GO" id="GO:0005634">
    <property type="term" value="C:nucleus"/>
    <property type="evidence" value="ECO:0007669"/>
    <property type="project" value="UniProtKB-SubCell"/>
</dbReference>
<dbReference type="OMA" id="MPPHMAF"/>
<feature type="domain" description="C2H2-type" evidence="7">
    <location>
        <begin position="37"/>
        <end position="58"/>
    </location>
</feature>
<feature type="compositionally biased region" description="Acidic residues" evidence="6">
    <location>
        <begin position="93"/>
        <end position="102"/>
    </location>
</feature>
<dbReference type="CDD" id="cd20908">
    <property type="entry name" value="SUF4-like"/>
    <property type="match status" value="1"/>
</dbReference>
<gene>
    <name evidence="8" type="ORF">ACA1_142670</name>
</gene>
<dbReference type="VEuPathDB" id="AmoebaDB:ACA1_142670"/>
<dbReference type="GO" id="GO:0008270">
    <property type="term" value="F:zinc ion binding"/>
    <property type="evidence" value="ECO:0007669"/>
    <property type="project" value="UniProtKB-KW"/>
</dbReference>
<comment type="subcellular location">
    <subcellularLocation>
        <location evidence="1">Nucleus</location>
    </subcellularLocation>
</comment>
<name>L8HAM8_ACACF</name>